<dbReference type="InterPro" id="IPR019734">
    <property type="entry name" value="TPR_rpt"/>
</dbReference>
<dbReference type="SUPFAM" id="SSF52540">
    <property type="entry name" value="P-loop containing nucleoside triphosphate hydrolases"/>
    <property type="match status" value="1"/>
</dbReference>
<protein>
    <submittedName>
        <fullName evidence="2">Sulfotransferase family protein</fullName>
    </submittedName>
</protein>
<keyword evidence="3" id="KW-1185">Reference proteome</keyword>
<dbReference type="Proteomes" id="UP000319555">
    <property type="component" value="Unassembled WGS sequence"/>
</dbReference>
<evidence type="ECO:0000313" key="2">
    <source>
        <dbReference type="EMBL" id="SMO32393.1"/>
    </source>
</evidence>
<gene>
    <name evidence="2" type="ORF">SAMN06265380_10133</name>
</gene>
<name>A0A521AC46_9RHOB</name>
<accession>A0A521AC46</accession>
<reference evidence="2 3" key="1">
    <citation type="submission" date="2017-05" db="EMBL/GenBank/DDBJ databases">
        <authorList>
            <person name="Varghese N."/>
            <person name="Submissions S."/>
        </authorList>
    </citation>
    <scope>NUCLEOTIDE SEQUENCE [LARGE SCALE GENOMIC DNA]</scope>
    <source>
        <strain evidence="2 3">DSM 28009</strain>
    </source>
</reference>
<dbReference type="InterPro" id="IPR011990">
    <property type="entry name" value="TPR-like_helical_dom_sf"/>
</dbReference>
<dbReference type="Pfam" id="PF13469">
    <property type="entry name" value="Sulfotransfer_3"/>
    <property type="match status" value="1"/>
</dbReference>
<dbReference type="InterPro" id="IPR026634">
    <property type="entry name" value="TPST-like"/>
</dbReference>
<dbReference type="PANTHER" id="PTHR12788:SF10">
    <property type="entry name" value="PROTEIN-TYROSINE SULFOTRANSFERASE"/>
    <property type="match status" value="1"/>
</dbReference>
<keyword evidence="1 2" id="KW-0808">Transferase</keyword>
<proteinExistence type="predicted"/>
<sequence>MQNQTAKTLKVKAVAALEEGKFQAALKKAQLGVKKFPTDSDFHAISGFVLTEMKQYKRSIPHFVEAARMKPDDPQFAENLANALMQTGQIAKALEYAELKVEKFPASKELNRVIDEITLKGKNWRLIIEHVTKKLQSDPESVNLLSTRARAYGRIGYVEHNSRDISKAYELDPENEKIAFQKAVNLHQSGDKKGCANILQGIYAKEPFHVATLLQLSTMSSKEDAPKLMEAVEAAISESVHELSELEFAKAHLIQKADSLGAALPQFARANAIQHNVKPYDLEAEEQKFERITGLFPVGGRVPWSEQTDQPVPIFVLGQPRSGTTLMEMMLSSAPDIAGCGELTVGADLSRDYAQHRKTFDSTAAAKYAKEFRELMPPIPDGSTAFVDKMPHNFQRVGFLLSAFPNAKIINMLRDPRDVGLSKWIRRFPAGGMNYASNLETIAHSANLYRRYMAHWDAVFGDKILTVPYEKLVADPETYSKQVAAFCDLEWTETMMHPEENTKQVRTASIDQVRNKISTKSIGGWRSVSEHIQPMLAGFDTGLWPEYDIDQG</sequence>
<dbReference type="InterPro" id="IPR027417">
    <property type="entry name" value="P-loop_NTPase"/>
</dbReference>
<dbReference type="AlphaFoldDB" id="A0A521AC46"/>
<dbReference type="Gene3D" id="1.25.40.10">
    <property type="entry name" value="Tetratricopeptide repeat domain"/>
    <property type="match status" value="2"/>
</dbReference>
<evidence type="ECO:0000313" key="3">
    <source>
        <dbReference type="Proteomes" id="UP000319555"/>
    </source>
</evidence>
<dbReference type="SMART" id="SM00028">
    <property type="entry name" value="TPR"/>
    <property type="match status" value="3"/>
</dbReference>
<organism evidence="2 3">
    <name type="scientific">Ruegeria faecimaris</name>
    <dbReference type="NCBI Taxonomy" id="686389"/>
    <lineage>
        <taxon>Bacteria</taxon>
        <taxon>Pseudomonadati</taxon>
        <taxon>Pseudomonadota</taxon>
        <taxon>Alphaproteobacteria</taxon>
        <taxon>Rhodobacterales</taxon>
        <taxon>Roseobacteraceae</taxon>
        <taxon>Ruegeria</taxon>
    </lineage>
</organism>
<dbReference type="Gene3D" id="3.40.50.300">
    <property type="entry name" value="P-loop containing nucleotide triphosphate hydrolases"/>
    <property type="match status" value="1"/>
</dbReference>
<dbReference type="RefSeq" id="WP_142632836.1">
    <property type="nucleotide sequence ID" value="NZ_FXTE01000001.1"/>
</dbReference>
<dbReference type="EMBL" id="FXTE01000001">
    <property type="protein sequence ID" value="SMO32393.1"/>
    <property type="molecule type" value="Genomic_DNA"/>
</dbReference>
<dbReference type="SUPFAM" id="SSF48452">
    <property type="entry name" value="TPR-like"/>
    <property type="match status" value="2"/>
</dbReference>
<dbReference type="PANTHER" id="PTHR12788">
    <property type="entry name" value="PROTEIN-TYROSINE SULFOTRANSFERASE 2"/>
    <property type="match status" value="1"/>
</dbReference>
<dbReference type="GO" id="GO:0008476">
    <property type="term" value="F:protein-tyrosine sulfotransferase activity"/>
    <property type="evidence" value="ECO:0007669"/>
    <property type="project" value="InterPro"/>
</dbReference>
<dbReference type="OrthoDB" id="9800698at2"/>
<evidence type="ECO:0000256" key="1">
    <source>
        <dbReference type="ARBA" id="ARBA00022679"/>
    </source>
</evidence>